<evidence type="ECO:0000313" key="5">
    <source>
        <dbReference type="Proteomes" id="UP001054837"/>
    </source>
</evidence>
<dbReference type="PROSITE" id="PS50056">
    <property type="entry name" value="TYR_PHOSPHATASE_2"/>
    <property type="match status" value="1"/>
</dbReference>
<dbReference type="AlphaFoldDB" id="A0AAV4QJZ4"/>
<dbReference type="PANTHER" id="PTHR45682">
    <property type="entry name" value="AGAP008228-PA"/>
    <property type="match status" value="1"/>
</dbReference>
<dbReference type="GO" id="GO:0005737">
    <property type="term" value="C:cytoplasm"/>
    <property type="evidence" value="ECO:0007669"/>
    <property type="project" value="TreeGrafter"/>
</dbReference>
<gene>
    <name evidence="4" type="primary">dupd1</name>
    <name evidence="4" type="ORF">CDAR_432871</name>
</gene>
<dbReference type="SUPFAM" id="SSF52799">
    <property type="entry name" value="(Phosphotyrosine protein) phosphatases II"/>
    <property type="match status" value="1"/>
</dbReference>
<feature type="domain" description="Tyrosine-protein phosphatase" evidence="2">
    <location>
        <begin position="480"/>
        <end position="646"/>
    </location>
</feature>
<dbReference type="InterPro" id="IPR020422">
    <property type="entry name" value="TYR_PHOSPHATASE_DUAL_dom"/>
</dbReference>
<dbReference type="InterPro" id="IPR000340">
    <property type="entry name" value="Dual-sp_phosphatase_cat-dom"/>
</dbReference>
<dbReference type="GO" id="GO:0033549">
    <property type="term" value="F:MAP kinase phosphatase activity"/>
    <property type="evidence" value="ECO:0007669"/>
    <property type="project" value="TreeGrafter"/>
</dbReference>
<feature type="domain" description="Tyrosine specific protein phosphatases" evidence="3">
    <location>
        <begin position="565"/>
        <end position="625"/>
    </location>
</feature>
<accession>A0AAV4QJZ4</accession>
<comment type="caution">
    <text evidence="4">The sequence shown here is derived from an EMBL/GenBank/DDBJ whole genome shotgun (WGS) entry which is preliminary data.</text>
</comment>
<dbReference type="Pfam" id="PF00782">
    <property type="entry name" value="DSPc"/>
    <property type="match status" value="1"/>
</dbReference>
<dbReference type="PANTHER" id="PTHR45682:SF1">
    <property type="entry name" value="DUAL SPECIFICITY PROTEIN PHOSPHATASE 3"/>
    <property type="match status" value="1"/>
</dbReference>
<protein>
    <submittedName>
        <fullName evidence="4">Dual specificity phosphatase DUPD1</fullName>
    </submittedName>
</protein>
<dbReference type="Proteomes" id="UP001054837">
    <property type="component" value="Unassembled WGS sequence"/>
</dbReference>
<dbReference type="GO" id="GO:0043409">
    <property type="term" value="P:negative regulation of MAPK cascade"/>
    <property type="evidence" value="ECO:0007669"/>
    <property type="project" value="TreeGrafter"/>
</dbReference>
<dbReference type="GO" id="GO:0008138">
    <property type="term" value="F:protein tyrosine/serine/threonine phosphatase activity"/>
    <property type="evidence" value="ECO:0007669"/>
    <property type="project" value="InterPro"/>
</dbReference>
<dbReference type="Gene3D" id="3.90.190.10">
    <property type="entry name" value="Protein tyrosine phosphatase superfamily"/>
    <property type="match status" value="1"/>
</dbReference>
<comment type="similarity">
    <text evidence="1">Belongs to the protein-tyrosine phosphatase family. Non-receptor class dual specificity subfamily.</text>
</comment>
<sequence>MDLKNLKQKDASIQIGPKSSSHIGIKPSFLKINKREIDRDTKKEIILEHENEPTPEDETQNFELLINNVSVQSTTGEATNHKTYPTPCDIQKMFIRKIMPYYASMEKKARKLSLKMIYGITSPPAVRSFGVQVDPEELKMLEPFERAKSAKPGLKLKGEDDVKKYKIVERKVSVEPVIKKDQVSHESISVQADLDVMYKHEKVDVDKRLTSLEILQPIAEEKIEVEKPEKEDEEEISVEIKGIEDLKNFLLDKDVWEIVFWPKRDKRVREQESTEEIPVSASQYCYDMFDGRFNTSSDHWVDDFIISLTESYPKPFHDFLEHFTEQIKLRDMCMKLYWEMMSPKTVQKDLPEISFNYWDIYFTDHVHREEKSKADVNFSADESSEIDRKISSYEEMYEIQQHVKNIKNLMTKKRDLFKIGGKKVNSIVMQHKMLNAVQDLHGKLCDDVRKILTRKRIKNATMNDWIKIEDLLDHGGTFYSYSELDEVYPRLWIGDFSSLKTSCKIQNIKYRIILDDCKKCITNRHDGCSLLRPRPYIYRPPCYTTKNNLHCMGIEAVDDTTFPIYEYFRAACDYIEKSLSSSSKANIAVVSRRGRGRCSTIVLAYLMIKKNFTLRDAIKEIKQKRAIRPNLGFMIQLIQLDRKLHLERRRSDNRRMKNAFPIRRKILIENYWIRDKQAKQKSTKTFTYLDDRMANPDRRLGVNTNLFLHSPFSAPGPHFCKDVENSIMETHFKEMLPFYKLDIASTRCEYKYPIEGRRILASFSC</sequence>
<name>A0AAV4QJZ4_9ARAC</name>
<dbReference type="InterPro" id="IPR029021">
    <property type="entry name" value="Prot-tyrosine_phosphatase-like"/>
</dbReference>
<dbReference type="SMART" id="SM00195">
    <property type="entry name" value="DSPc"/>
    <property type="match status" value="1"/>
</dbReference>
<proteinExistence type="inferred from homology"/>
<evidence type="ECO:0000256" key="1">
    <source>
        <dbReference type="ARBA" id="ARBA00008601"/>
    </source>
</evidence>
<dbReference type="PROSITE" id="PS50054">
    <property type="entry name" value="TYR_PHOSPHATASE_DUAL"/>
    <property type="match status" value="1"/>
</dbReference>
<evidence type="ECO:0000259" key="3">
    <source>
        <dbReference type="PROSITE" id="PS50056"/>
    </source>
</evidence>
<organism evidence="4 5">
    <name type="scientific">Caerostris darwini</name>
    <dbReference type="NCBI Taxonomy" id="1538125"/>
    <lineage>
        <taxon>Eukaryota</taxon>
        <taxon>Metazoa</taxon>
        <taxon>Ecdysozoa</taxon>
        <taxon>Arthropoda</taxon>
        <taxon>Chelicerata</taxon>
        <taxon>Arachnida</taxon>
        <taxon>Araneae</taxon>
        <taxon>Araneomorphae</taxon>
        <taxon>Entelegynae</taxon>
        <taxon>Araneoidea</taxon>
        <taxon>Araneidae</taxon>
        <taxon>Caerostris</taxon>
    </lineage>
</organism>
<reference evidence="4 5" key="1">
    <citation type="submission" date="2021-06" db="EMBL/GenBank/DDBJ databases">
        <title>Caerostris darwini draft genome.</title>
        <authorList>
            <person name="Kono N."/>
            <person name="Arakawa K."/>
        </authorList>
    </citation>
    <scope>NUCLEOTIDE SEQUENCE [LARGE SCALE GENOMIC DNA]</scope>
</reference>
<evidence type="ECO:0000259" key="2">
    <source>
        <dbReference type="PROSITE" id="PS50054"/>
    </source>
</evidence>
<dbReference type="InterPro" id="IPR000387">
    <property type="entry name" value="Tyr_Pase_dom"/>
</dbReference>
<dbReference type="InterPro" id="IPR020405">
    <property type="entry name" value="Atypical_DUSP_subfamA"/>
</dbReference>
<dbReference type="EMBL" id="BPLQ01004536">
    <property type="protein sequence ID" value="GIY08567.1"/>
    <property type="molecule type" value="Genomic_DNA"/>
</dbReference>
<keyword evidence="5" id="KW-1185">Reference proteome</keyword>
<evidence type="ECO:0000313" key="4">
    <source>
        <dbReference type="EMBL" id="GIY08567.1"/>
    </source>
</evidence>